<dbReference type="OrthoDB" id="8527445at2"/>
<evidence type="ECO:0000259" key="2">
    <source>
        <dbReference type="Pfam" id="PF03413"/>
    </source>
</evidence>
<name>A0A4Y9VPT3_9PROT</name>
<accession>A0A4Y9VPT3</accession>
<sequence length="108" mass="12113">MKKLGIFVLLTVACVLLAATFTFTNNSAKADINQQTARQLLSAGKILPLEKITKLAKEIKPGEVLETELEHKKGMYIYEVELLDAHSQVWEIKLDAKTGKLIKMELED</sequence>
<dbReference type="AlphaFoldDB" id="A0A4Y9VPT3"/>
<gene>
    <name evidence="3" type="ORF">C3Y98_09975</name>
</gene>
<dbReference type="Proteomes" id="UP000297706">
    <property type="component" value="Unassembled WGS sequence"/>
</dbReference>
<evidence type="ECO:0000313" key="4">
    <source>
        <dbReference type="Proteomes" id="UP000297706"/>
    </source>
</evidence>
<evidence type="ECO:0000313" key="3">
    <source>
        <dbReference type="EMBL" id="TFW70631.1"/>
    </source>
</evidence>
<comment type="caution">
    <text evidence="3">The sequence shown here is derived from an EMBL/GenBank/DDBJ whole genome shotgun (WGS) entry which is preliminary data.</text>
</comment>
<reference evidence="3 4" key="1">
    <citation type="submission" date="2018-02" db="EMBL/GenBank/DDBJ databases">
        <title>A novel lanthanide dependent methylotroph, Methylotenera sp. La3113.</title>
        <authorList>
            <person name="Lv H."/>
            <person name="Tani A."/>
        </authorList>
    </citation>
    <scope>NUCLEOTIDE SEQUENCE [LARGE SCALE GENOMIC DNA]</scope>
    <source>
        <strain evidence="3 4">La3113</strain>
    </source>
</reference>
<dbReference type="Gene3D" id="3.10.450.40">
    <property type="match status" value="1"/>
</dbReference>
<keyword evidence="1" id="KW-0732">Signal</keyword>
<proteinExistence type="predicted"/>
<feature type="signal peptide" evidence="1">
    <location>
        <begin position="1"/>
        <end position="18"/>
    </location>
</feature>
<feature type="domain" description="PepSY" evidence="2">
    <location>
        <begin position="47"/>
        <end position="105"/>
    </location>
</feature>
<dbReference type="InterPro" id="IPR025711">
    <property type="entry name" value="PepSY"/>
</dbReference>
<organism evidence="3 4">
    <name type="scientific">Methylotenera oryzisoli</name>
    <dbReference type="NCBI Taxonomy" id="2080758"/>
    <lineage>
        <taxon>Bacteria</taxon>
        <taxon>Pseudomonadati</taxon>
        <taxon>Pseudomonadota</taxon>
        <taxon>Betaproteobacteria</taxon>
        <taxon>Nitrosomonadales</taxon>
        <taxon>Methylophilaceae</taxon>
        <taxon>Methylotenera</taxon>
    </lineage>
</organism>
<dbReference type="EMBL" id="PQVH01000012">
    <property type="protein sequence ID" value="TFW70631.1"/>
    <property type="molecule type" value="Genomic_DNA"/>
</dbReference>
<protein>
    <submittedName>
        <fullName evidence="3">Peptidase</fullName>
    </submittedName>
</protein>
<keyword evidence="4" id="KW-1185">Reference proteome</keyword>
<feature type="chain" id="PRO_5021394014" evidence="1">
    <location>
        <begin position="19"/>
        <end position="108"/>
    </location>
</feature>
<dbReference type="Pfam" id="PF03413">
    <property type="entry name" value="PepSY"/>
    <property type="match status" value="1"/>
</dbReference>
<evidence type="ECO:0000256" key="1">
    <source>
        <dbReference type="SAM" id="SignalP"/>
    </source>
</evidence>